<name>A0A9N8PMB5_9PEZI</name>
<evidence type="ECO:0000313" key="2">
    <source>
        <dbReference type="Proteomes" id="UP000714618"/>
    </source>
</evidence>
<accession>A0A9N8PMB5</accession>
<dbReference type="AlphaFoldDB" id="A0A9N8PMB5"/>
<reference evidence="1" key="1">
    <citation type="submission" date="2020-06" db="EMBL/GenBank/DDBJ databases">
        <authorList>
            <person name="Onetto C."/>
        </authorList>
    </citation>
    <scope>NUCLEOTIDE SEQUENCE</scope>
</reference>
<dbReference type="Proteomes" id="UP000714618">
    <property type="component" value="Unassembled WGS sequence"/>
</dbReference>
<keyword evidence="2" id="KW-1185">Reference proteome</keyword>
<gene>
    <name evidence="1" type="ORF">AWRI4233_LOCUS7882</name>
</gene>
<comment type="caution">
    <text evidence="1">The sequence shown here is derived from an EMBL/GenBank/DDBJ whole genome shotgun (WGS) entry which is preliminary data.</text>
</comment>
<sequence length="75" mass="8650">MANTIPQPEPFVIQTSRLILVPSVFAIQNPAHRKLYSQLHGTPEFTEMAFGPDWGIRCWDDKAITFIIHREIDRS</sequence>
<protein>
    <submittedName>
        <fullName evidence="1">Uncharacterized protein</fullName>
    </submittedName>
</protein>
<proteinExistence type="predicted"/>
<dbReference type="EMBL" id="CAIJEO010000010">
    <property type="protein sequence ID" value="CAD0099058.1"/>
    <property type="molecule type" value="Genomic_DNA"/>
</dbReference>
<organism evidence="1 2">
    <name type="scientific">Aureobasidium mustum</name>
    <dbReference type="NCBI Taxonomy" id="2773714"/>
    <lineage>
        <taxon>Eukaryota</taxon>
        <taxon>Fungi</taxon>
        <taxon>Dikarya</taxon>
        <taxon>Ascomycota</taxon>
        <taxon>Pezizomycotina</taxon>
        <taxon>Dothideomycetes</taxon>
        <taxon>Dothideomycetidae</taxon>
        <taxon>Dothideales</taxon>
        <taxon>Saccotheciaceae</taxon>
        <taxon>Aureobasidium</taxon>
    </lineage>
</organism>
<dbReference type="OrthoDB" id="630895at2759"/>
<evidence type="ECO:0000313" key="1">
    <source>
        <dbReference type="EMBL" id="CAD0099058.1"/>
    </source>
</evidence>